<evidence type="ECO:0000313" key="2">
    <source>
        <dbReference type="Proteomes" id="UP000580709"/>
    </source>
</evidence>
<gene>
    <name evidence="1" type="ORF">H0H28_14215</name>
</gene>
<proteinExistence type="predicted"/>
<evidence type="ECO:0000313" key="1">
    <source>
        <dbReference type="EMBL" id="MBA4506433.1"/>
    </source>
</evidence>
<feature type="non-terminal residue" evidence="1">
    <location>
        <position position="1"/>
    </location>
</feature>
<accession>A0A838X0F0</accession>
<name>A0A838X0F0_9CORY</name>
<dbReference type="Proteomes" id="UP000580709">
    <property type="component" value="Unassembled WGS sequence"/>
</dbReference>
<comment type="caution">
    <text evidence="1">The sequence shown here is derived from an EMBL/GenBank/DDBJ whole genome shotgun (WGS) entry which is preliminary data.</text>
</comment>
<reference evidence="1 2" key="1">
    <citation type="submission" date="2020-07" db="EMBL/GenBank/DDBJ databases">
        <authorList>
            <person name="Khare M."/>
        </authorList>
    </citation>
    <scope>NUCLEOTIDE SEQUENCE [LARGE SCALE GENOMIC DNA]</scope>
    <source>
        <strain evidence="1 2">P8776</strain>
    </source>
</reference>
<protein>
    <submittedName>
        <fullName evidence="1">Uncharacterized protein</fullName>
    </submittedName>
</protein>
<organism evidence="1 2">
    <name type="scientific">Corynebacterium sanguinis</name>
    <dbReference type="NCBI Taxonomy" id="2594913"/>
    <lineage>
        <taxon>Bacteria</taxon>
        <taxon>Bacillati</taxon>
        <taxon>Actinomycetota</taxon>
        <taxon>Actinomycetes</taxon>
        <taxon>Mycobacteriales</taxon>
        <taxon>Corynebacteriaceae</taxon>
        <taxon>Corynebacterium</taxon>
    </lineage>
</organism>
<keyword evidence="2" id="KW-1185">Reference proteome</keyword>
<dbReference type="AlphaFoldDB" id="A0A838X0F0"/>
<dbReference type="EMBL" id="JACEOR010000696">
    <property type="protein sequence ID" value="MBA4506433.1"/>
    <property type="molecule type" value="Genomic_DNA"/>
</dbReference>
<sequence>QQQALQNLRAIDEQLAALNDGVDRIESEVLGGAARSLDVQREFLRTRLGEQRPF</sequence>